<dbReference type="EMBL" id="CP061510">
    <property type="protein sequence ID" value="QSB45670.1"/>
    <property type="molecule type" value="Genomic_DNA"/>
</dbReference>
<organism evidence="3 4">
    <name type="scientific">Tsuneonella flava</name>
    <dbReference type="NCBI Taxonomy" id="2055955"/>
    <lineage>
        <taxon>Bacteria</taxon>
        <taxon>Pseudomonadati</taxon>
        <taxon>Pseudomonadota</taxon>
        <taxon>Alphaproteobacteria</taxon>
        <taxon>Sphingomonadales</taxon>
        <taxon>Erythrobacteraceae</taxon>
        <taxon>Tsuneonella</taxon>
    </lineage>
</organism>
<keyword evidence="3" id="KW-0378">Hydrolase</keyword>
<dbReference type="Pfam" id="PF04471">
    <property type="entry name" value="Mrr_cat"/>
    <property type="match status" value="1"/>
</dbReference>
<evidence type="ECO:0000313" key="4">
    <source>
        <dbReference type="Proteomes" id="UP000663637"/>
    </source>
</evidence>
<evidence type="ECO:0000313" key="3">
    <source>
        <dbReference type="EMBL" id="QSB45670.1"/>
    </source>
</evidence>
<evidence type="ECO:0000256" key="1">
    <source>
        <dbReference type="SAM" id="MobiDB-lite"/>
    </source>
</evidence>
<proteinExistence type="predicted"/>
<feature type="domain" description="Restriction endonuclease type IV Mrr" evidence="2">
    <location>
        <begin position="9"/>
        <end position="123"/>
    </location>
</feature>
<protein>
    <submittedName>
        <fullName evidence="3">Restriction endonuclease</fullName>
    </submittedName>
</protein>
<keyword evidence="4" id="KW-1185">Reference proteome</keyword>
<dbReference type="InterPro" id="IPR007560">
    <property type="entry name" value="Restrct_endonuc_IV_Mrr"/>
</dbReference>
<gene>
    <name evidence="3" type="ORF">IDJ81_06070</name>
</gene>
<reference evidence="3 4" key="1">
    <citation type="submission" date="2020-09" db="EMBL/GenBank/DDBJ databases">
        <title>Complete genome sequence of altererythrobacter flavus SS-21NJ, isolated from Dongying oil sludge in Shandong province.</title>
        <authorList>
            <person name="Sun S."/>
            <person name="Zhang Z."/>
        </authorList>
    </citation>
    <scope>NUCLEOTIDE SEQUENCE [LARGE SCALE GENOMIC DNA]</scope>
    <source>
        <strain evidence="3 4">SS-21NJ</strain>
    </source>
</reference>
<accession>A0ABX7KFF8</accession>
<dbReference type="Proteomes" id="UP000663637">
    <property type="component" value="Chromosome"/>
</dbReference>
<sequence>MASQRTDAEWREFERLVARIETDVRDSGAVVTSPDHIRCTLTGALREVDASIRHAVDGVSRLITIECRKRRGRQDVTWIEQLATKRQSIGADKTIAVSASGFSAAAHKVAAAHQIELKATRELSVADLNPLAQLDFVWFTHKVAKLQSVGLRFFRSLEWKLLEAGDVNCTLPTDTDPHQPIFTNKDEGHSWSINDLWHQLQQATEPFDGIAKGKPPVTRTACFPYPGNVEAWTPDGPRRLGEVFLTVALSLEVEQITLDQARKVDYRATGQDLQRVEFASQRSATQEWRVSLQLPSDAIDLGELRTGGSWPIRKTRPGADDGGVS</sequence>
<keyword evidence="3" id="KW-0540">Nuclease</keyword>
<dbReference type="GO" id="GO:0004519">
    <property type="term" value="F:endonuclease activity"/>
    <property type="evidence" value="ECO:0007669"/>
    <property type="project" value="UniProtKB-KW"/>
</dbReference>
<dbReference type="SUPFAM" id="SSF52980">
    <property type="entry name" value="Restriction endonuclease-like"/>
    <property type="match status" value="1"/>
</dbReference>
<keyword evidence="3" id="KW-0255">Endonuclease</keyword>
<name>A0ABX7KFF8_9SPHN</name>
<dbReference type="RefSeq" id="WP_021227828.1">
    <property type="nucleotide sequence ID" value="NZ_CP061510.1"/>
</dbReference>
<dbReference type="InterPro" id="IPR011335">
    <property type="entry name" value="Restrct_endonuc-II-like"/>
</dbReference>
<evidence type="ECO:0000259" key="2">
    <source>
        <dbReference type="Pfam" id="PF04471"/>
    </source>
</evidence>
<feature type="region of interest" description="Disordered" evidence="1">
    <location>
        <begin position="305"/>
        <end position="325"/>
    </location>
</feature>